<feature type="region of interest" description="Disordered" evidence="1">
    <location>
        <begin position="48"/>
        <end position="114"/>
    </location>
</feature>
<keyword evidence="3" id="KW-1185">Reference proteome</keyword>
<feature type="region of interest" description="Disordered" evidence="1">
    <location>
        <begin position="1"/>
        <end position="32"/>
    </location>
</feature>
<dbReference type="OrthoDB" id="2563155at2759"/>
<proteinExistence type="predicted"/>
<evidence type="ECO:0000256" key="1">
    <source>
        <dbReference type="SAM" id="MobiDB-lite"/>
    </source>
</evidence>
<evidence type="ECO:0000313" key="3">
    <source>
        <dbReference type="Proteomes" id="UP000799537"/>
    </source>
</evidence>
<feature type="compositionally biased region" description="Basic and acidic residues" evidence="1">
    <location>
        <begin position="12"/>
        <end position="24"/>
    </location>
</feature>
<protein>
    <submittedName>
        <fullName evidence="2">Uncharacterized protein</fullName>
    </submittedName>
</protein>
<dbReference type="Proteomes" id="UP000799537">
    <property type="component" value="Unassembled WGS sequence"/>
</dbReference>
<dbReference type="AlphaFoldDB" id="A0A6A6C2R4"/>
<dbReference type="GeneID" id="54562579"/>
<gene>
    <name evidence="2" type="ORF">M409DRAFT_29101</name>
</gene>
<organism evidence="2 3">
    <name type="scientific">Zasmidium cellare ATCC 36951</name>
    <dbReference type="NCBI Taxonomy" id="1080233"/>
    <lineage>
        <taxon>Eukaryota</taxon>
        <taxon>Fungi</taxon>
        <taxon>Dikarya</taxon>
        <taxon>Ascomycota</taxon>
        <taxon>Pezizomycotina</taxon>
        <taxon>Dothideomycetes</taxon>
        <taxon>Dothideomycetidae</taxon>
        <taxon>Mycosphaerellales</taxon>
        <taxon>Mycosphaerellaceae</taxon>
        <taxon>Zasmidium</taxon>
    </lineage>
</organism>
<accession>A0A6A6C2R4</accession>
<dbReference type="RefSeq" id="XP_033661369.1">
    <property type="nucleotide sequence ID" value="XM_033809307.1"/>
</dbReference>
<reference evidence="2" key="1">
    <citation type="journal article" date="2020" name="Stud. Mycol.">
        <title>101 Dothideomycetes genomes: a test case for predicting lifestyles and emergence of pathogens.</title>
        <authorList>
            <person name="Haridas S."/>
            <person name="Albert R."/>
            <person name="Binder M."/>
            <person name="Bloem J."/>
            <person name="Labutti K."/>
            <person name="Salamov A."/>
            <person name="Andreopoulos B."/>
            <person name="Baker S."/>
            <person name="Barry K."/>
            <person name="Bills G."/>
            <person name="Bluhm B."/>
            <person name="Cannon C."/>
            <person name="Castanera R."/>
            <person name="Culley D."/>
            <person name="Daum C."/>
            <person name="Ezra D."/>
            <person name="Gonzalez J."/>
            <person name="Henrissat B."/>
            <person name="Kuo A."/>
            <person name="Liang C."/>
            <person name="Lipzen A."/>
            <person name="Lutzoni F."/>
            <person name="Magnuson J."/>
            <person name="Mondo S."/>
            <person name="Nolan M."/>
            <person name="Ohm R."/>
            <person name="Pangilinan J."/>
            <person name="Park H.-J."/>
            <person name="Ramirez L."/>
            <person name="Alfaro M."/>
            <person name="Sun H."/>
            <person name="Tritt A."/>
            <person name="Yoshinaga Y."/>
            <person name="Zwiers L.-H."/>
            <person name="Turgeon B."/>
            <person name="Goodwin S."/>
            <person name="Spatafora J."/>
            <person name="Crous P."/>
            <person name="Grigoriev I."/>
        </authorList>
    </citation>
    <scope>NUCLEOTIDE SEQUENCE</scope>
    <source>
        <strain evidence="2">ATCC 36951</strain>
    </source>
</reference>
<sequence>MSGKYVPPGRRGKLEDAAGEKPPSEDESLWETDNIIFTKSSLHLLPAQLADDPSKAPSSTEQVGPAGASASEAAEADKGSNVEGNAVNADTRPEESPAEQEEPTKEPRTPIAVFKHARKGQVGRFLRFDGWYQIEKLAYLAPESPELVKMLEKKWNKTDRFGNARPQQRSEAQWRESLRHRWAVLKLKKDEDAEKELGVPKIGRLPELDPESPKVAKKTVNEMLAEMRMGGQGDQKTDSRVKGSE</sequence>
<evidence type="ECO:0000313" key="2">
    <source>
        <dbReference type="EMBL" id="KAF2160480.1"/>
    </source>
</evidence>
<name>A0A6A6C2R4_ZASCE</name>
<dbReference type="EMBL" id="ML993626">
    <property type="protein sequence ID" value="KAF2160480.1"/>
    <property type="molecule type" value="Genomic_DNA"/>
</dbReference>